<dbReference type="Proteomes" id="UP000679129">
    <property type="component" value="Chromosome"/>
</dbReference>
<keyword evidence="2" id="KW-1185">Reference proteome</keyword>
<organism evidence="1 2">
    <name type="scientific">Candidatus Minimicrobia naudis</name>
    <dbReference type="NCBI Taxonomy" id="2841263"/>
    <lineage>
        <taxon>Bacteria</taxon>
        <taxon>Candidatus Saccharimonadota</taxon>
        <taxon>Candidatus Saccharimonadota incertae sedis</taxon>
        <taxon>Candidatus Minimicrobia</taxon>
    </lineage>
</organism>
<sequence length="32" mass="3401">MPQYPQRVAVISSTKAAGYADFMKISVSVGVV</sequence>
<evidence type="ECO:0000313" key="1">
    <source>
        <dbReference type="EMBL" id="QWQ32541.1"/>
    </source>
</evidence>
<accession>A0A8F1MBR7</accession>
<dbReference type="KEGG" id="mnd:KOY48_01650"/>
<reference evidence="1" key="1">
    <citation type="submission" date="2021-06" db="EMBL/GenBank/DDBJ databases">
        <title>An adapted protocol for Saccharibacteria cultivation: two new species join this phylum of Candidate Phyla Radiations.</title>
        <authorList>
            <person name="Ibrahim A."/>
            <person name="Maatouk M."/>
            <person name="Zgheib R."/>
            <person name="Haddad G."/>
            <person name="Bou Khalil J."/>
            <person name="Raoult D."/>
            <person name="Bittar F."/>
        </authorList>
    </citation>
    <scope>NUCLEOTIDE SEQUENCE</scope>
    <source>
        <strain evidence="1">IHU1</strain>
    </source>
</reference>
<dbReference type="AlphaFoldDB" id="A0A8F1MBR7"/>
<gene>
    <name evidence="1" type="ORF">KOY48_01650</name>
</gene>
<evidence type="ECO:0000313" key="2">
    <source>
        <dbReference type="Proteomes" id="UP000679129"/>
    </source>
</evidence>
<protein>
    <submittedName>
        <fullName evidence="1">Uncharacterized protein</fullName>
    </submittedName>
</protein>
<dbReference type="EMBL" id="CP076460">
    <property type="protein sequence ID" value="QWQ32541.1"/>
    <property type="molecule type" value="Genomic_DNA"/>
</dbReference>
<name>A0A8F1MBR7_9BACT</name>
<proteinExistence type="predicted"/>